<name>A0AAW1T7W2_9CHLO</name>
<gene>
    <name evidence="3" type="ORF">WJX84_006007</name>
</gene>
<dbReference type="EMBL" id="JALJOV010000211">
    <property type="protein sequence ID" value="KAK9865856.1"/>
    <property type="molecule type" value="Genomic_DNA"/>
</dbReference>
<comment type="caution">
    <text evidence="3">The sequence shown here is derived from an EMBL/GenBank/DDBJ whole genome shotgun (WGS) entry which is preliminary data.</text>
</comment>
<reference evidence="3 4" key="1">
    <citation type="journal article" date="2024" name="Nat. Commun.">
        <title>Phylogenomics reveals the evolutionary origins of lichenization in chlorophyte algae.</title>
        <authorList>
            <person name="Puginier C."/>
            <person name="Libourel C."/>
            <person name="Otte J."/>
            <person name="Skaloud P."/>
            <person name="Haon M."/>
            <person name="Grisel S."/>
            <person name="Petersen M."/>
            <person name="Berrin J.G."/>
            <person name="Delaux P.M."/>
            <person name="Dal Grande F."/>
            <person name="Keller J."/>
        </authorList>
    </citation>
    <scope>NUCLEOTIDE SEQUENCE [LARGE SCALE GENOMIC DNA]</scope>
    <source>
        <strain evidence="3 4">SAG 2523</strain>
    </source>
</reference>
<dbReference type="Proteomes" id="UP001485043">
    <property type="component" value="Unassembled WGS sequence"/>
</dbReference>
<dbReference type="AlphaFoldDB" id="A0AAW1T7W2"/>
<feature type="transmembrane region" description="Helical" evidence="2">
    <location>
        <begin position="133"/>
        <end position="152"/>
    </location>
</feature>
<protein>
    <submittedName>
        <fullName evidence="3">Uncharacterized protein</fullName>
    </submittedName>
</protein>
<proteinExistence type="predicted"/>
<evidence type="ECO:0000313" key="4">
    <source>
        <dbReference type="Proteomes" id="UP001485043"/>
    </source>
</evidence>
<keyword evidence="2" id="KW-0812">Transmembrane</keyword>
<keyword evidence="4" id="KW-1185">Reference proteome</keyword>
<accession>A0AAW1T7W2</accession>
<keyword evidence="2" id="KW-1133">Transmembrane helix</keyword>
<evidence type="ECO:0000256" key="1">
    <source>
        <dbReference type="SAM" id="MobiDB-lite"/>
    </source>
</evidence>
<sequence length="235" mass="24856">MAASLRTAEAEARRRKLMSRGADRLAAITGEPVSATAAGSSRDDLTPLPAASNPQQDTQPEAARQARSAAVEEDPLEAPRQDAASMSREDPKQQDEAGDPGKQAAKLAAVARAQANSSQILSCAAAWHRMPPLLLLALAELVLIATAFILFVCNPDLTKDQIEADAFTMAADGGGWLMKMLGCLPNGRARGAVWTARLQLFGGLWDNLALFIVTASLVTALHNHGHMEPGENVLS</sequence>
<evidence type="ECO:0000313" key="3">
    <source>
        <dbReference type="EMBL" id="KAK9865856.1"/>
    </source>
</evidence>
<feature type="region of interest" description="Disordered" evidence="1">
    <location>
        <begin position="1"/>
        <end position="108"/>
    </location>
</feature>
<keyword evidence="2" id="KW-0472">Membrane</keyword>
<evidence type="ECO:0000256" key="2">
    <source>
        <dbReference type="SAM" id="Phobius"/>
    </source>
</evidence>
<organism evidence="3 4">
    <name type="scientific">Apatococcus fuscideae</name>
    <dbReference type="NCBI Taxonomy" id="2026836"/>
    <lineage>
        <taxon>Eukaryota</taxon>
        <taxon>Viridiplantae</taxon>
        <taxon>Chlorophyta</taxon>
        <taxon>core chlorophytes</taxon>
        <taxon>Trebouxiophyceae</taxon>
        <taxon>Chlorellales</taxon>
        <taxon>Chlorellaceae</taxon>
        <taxon>Apatococcus</taxon>
    </lineage>
</organism>